<dbReference type="PANTHER" id="PTHR43283">
    <property type="entry name" value="BETA-LACTAMASE-RELATED"/>
    <property type="match status" value="1"/>
</dbReference>
<organism evidence="2 3">
    <name type="scientific">Microbacterium aoyamense</name>
    <dbReference type="NCBI Taxonomy" id="344166"/>
    <lineage>
        <taxon>Bacteria</taxon>
        <taxon>Bacillati</taxon>
        <taxon>Actinomycetota</taxon>
        <taxon>Actinomycetes</taxon>
        <taxon>Micrococcales</taxon>
        <taxon>Microbacteriaceae</taxon>
        <taxon>Microbacterium</taxon>
    </lineage>
</organism>
<dbReference type="EMBL" id="BAAAOF010000002">
    <property type="protein sequence ID" value="GAA1921878.1"/>
    <property type="molecule type" value="Genomic_DNA"/>
</dbReference>
<dbReference type="PANTHER" id="PTHR43283:SF3">
    <property type="entry name" value="BETA-LACTAMASE FAMILY PROTEIN (AFU_ORTHOLOGUE AFUA_5G07500)"/>
    <property type="match status" value="1"/>
</dbReference>
<feature type="domain" description="Beta-lactamase-related" evidence="1">
    <location>
        <begin position="8"/>
        <end position="343"/>
    </location>
</feature>
<dbReference type="InterPro" id="IPR001466">
    <property type="entry name" value="Beta-lactam-related"/>
</dbReference>
<dbReference type="Gene3D" id="3.40.710.10">
    <property type="entry name" value="DD-peptidase/beta-lactamase superfamily"/>
    <property type="match status" value="1"/>
</dbReference>
<dbReference type="InterPro" id="IPR012338">
    <property type="entry name" value="Beta-lactam/transpept-like"/>
</dbReference>
<accession>A0ABP5ASV9</accession>
<protein>
    <submittedName>
        <fullName evidence="2">Serine hydrolase</fullName>
    </submittedName>
</protein>
<evidence type="ECO:0000313" key="2">
    <source>
        <dbReference type="EMBL" id="GAA1921878.1"/>
    </source>
</evidence>
<dbReference type="Pfam" id="PF00144">
    <property type="entry name" value="Beta-lactamase"/>
    <property type="match status" value="1"/>
</dbReference>
<sequence>MTDTGARLEQLLEDYVERGVIPGAVAAVGDDVVAVGAASTGGPPMQTDAIFRIQSMTKAVTSVAALRFVEEGRIGLEDAIDEWMPELAQRRVLRTPTAQLDDSVPASRPITLRHLLTNTSGYGSIMVESPLARAMTENGTEGGPQSPELDAEEWLRRIATLPLAFQPGEGWRYHHSFAILGILLSRLAGAPLGEHLRRVIFDPLGMPDTDFSIPMEKAHRLPPAYRDVDGELVETEPAGAGFSVGPPPFDVSHGELVSTAADFMRFERMLARGGDGIVSPEHLRLMTTDQVPDRVKTDDSFFPGFWSGTGWGFGVAVVTAGEHRGRYGWSGGQGTDFYVDPDGTPAVLLTQVEMGGTIMPLLSEFQSVRDDRR</sequence>
<evidence type="ECO:0000259" key="1">
    <source>
        <dbReference type="Pfam" id="PF00144"/>
    </source>
</evidence>
<proteinExistence type="predicted"/>
<reference evidence="3" key="1">
    <citation type="journal article" date="2019" name="Int. J. Syst. Evol. Microbiol.">
        <title>The Global Catalogue of Microorganisms (GCM) 10K type strain sequencing project: providing services to taxonomists for standard genome sequencing and annotation.</title>
        <authorList>
            <consortium name="The Broad Institute Genomics Platform"/>
            <consortium name="The Broad Institute Genome Sequencing Center for Infectious Disease"/>
            <person name="Wu L."/>
            <person name="Ma J."/>
        </authorList>
    </citation>
    <scope>NUCLEOTIDE SEQUENCE [LARGE SCALE GENOMIC DNA]</scope>
    <source>
        <strain evidence="3">JCM 14900</strain>
    </source>
</reference>
<dbReference type="GO" id="GO:0016787">
    <property type="term" value="F:hydrolase activity"/>
    <property type="evidence" value="ECO:0007669"/>
    <property type="project" value="UniProtKB-KW"/>
</dbReference>
<dbReference type="Proteomes" id="UP001501343">
    <property type="component" value="Unassembled WGS sequence"/>
</dbReference>
<comment type="caution">
    <text evidence="2">The sequence shown here is derived from an EMBL/GenBank/DDBJ whole genome shotgun (WGS) entry which is preliminary data.</text>
</comment>
<dbReference type="SUPFAM" id="SSF56601">
    <property type="entry name" value="beta-lactamase/transpeptidase-like"/>
    <property type="match status" value="1"/>
</dbReference>
<evidence type="ECO:0000313" key="3">
    <source>
        <dbReference type="Proteomes" id="UP001501343"/>
    </source>
</evidence>
<name>A0ABP5ASV9_9MICO</name>
<dbReference type="RefSeq" id="WP_248146523.1">
    <property type="nucleotide sequence ID" value="NZ_BAAAOF010000002.1"/>
</dbReference>
<gene>
    <name evidence="2" type="ORF">GCM10009775_12920</name>
</gene>
<dbReference type="InterPro" id="IPR050789">
    <property type="entry name" value="Diverse_Enzym_Activities"/>
</dbReference>
<keyword evidence="2" id="KW-0378">Hydrolase</keyword>
<keyword evidence="3" id="KW-1185">Reference proteome</keyword>